<dbReference type="InterPro" id="IPR001245">
    <property type="entry name" value="Ser-Thr/Tyr_kinase_cat_dom"/>
</dbReference>
<dbReference type="OrthoDB" id="2441994at2759"/>
<dbReference type="GO" id="GO:0004674">
    <property type="term" value="F:protein serine/threonine kinase activity"/>
    <property type="evidence" value="ECO:0007669"/>
    <property type="project" value="TreeGrafter"/>
</dbReference>
<dbReference type="Proteomes" id="UP000027195">
    <property type="component" value="Unassembled WGS sequence"/>
</dbReference>
<dbReference type="GO" id="GO:0005524">
    <property type="term" value="F:ATP binding"/>
    <property type="evidence" value="ECO:0007669"/>
    <property type="project" value="InterPro"/>
</dbReference>
<evidence type="ECO:0000313" key="2">
    <source>
        <dbReference type="EMBL" id="KDQ09635.1"/>
    </source>
</evidence>
<keyword evidence="3" id="KW-1185">Reference proteome</keyword>
<dbReference type="PROSITE" id="PS50011">
    <property type="entry name" value="PROTEIN_KINASE_DOM"/>
    <property type="match status" value="1"/>
</dbReference>
<dbReference type="EMBL" id="KL198076">
    <property type="protein sequence ID" value="KDQ09635.1"/>
    <property type="molecule type" value="Genomic_DNA"/>
</dbReference>
<dbReference type="InterPro" id="IPR000719">
    <property type="entry name" value="Prot_kinase_dom"/>
</dbReference>
<sequence>MADLAEIPARASLELSNMAKMQQIRERVLLVSSEHSKNRLIDELSQLYTECGPYPSEPTLYEWELTVADSRPFSSGGFGDCRRASLLGRHPVVMKCSRDCFTNEEAIRRAKREMKVWKNLQHPNVLSFIGSFELDSPSRLYMVSPLMENGNLKEYLEASPDADRLLLVIEIADGLNYLHTREPAVVHGDLKAANIFISKLGKPRIGDFGLSETVTKSSENSAGSNGNSPAFKKGGHPRWQVPEIMFNHLQRTTSTDVFAFGRVIYEVYAGTVPFVEHEEPYLGIYVAVRRGVLPPRPAAFSDEYLWLLMAHCCTTNPQERPSAQDIIRYLKCDDATRRGAMLLSLPHSVQKSRNKSLTLKIPIGLNLSTLRERLGLNNAAGQSMSSLLGLGIKPSKKRPMIKCTVVYTP</sequence>
<dbReference type="AlphaFoldDB" id="A0A067M4J6"/>
<dbReference type="InterPro" id="IPR051681">
    <property type="entry name" value="Ser/Thr_Kinases-Pseudokinases"/>
</dbReference>
<gene>
    <name evidence="2" type="ORF">BOTBODRAFT_36871</name>
</gene>
<dbReference type="SUPFAM" id="SSF56112">
    <property type="entry name" value="Protein kinase-like (PK-like)"/>
    <property type="match status" value="1"/>
</dbReference>
<dbReference type="Gene3D" id="1.10.510.10">
    <property type="entry name" value="Transferase(Phosphotransferase) domain 1"/>
    <property type="match status" value="1"/>
</dbReference>
<dbReference type="PANTHER" id="PTHR44329">
    <property type="entry name" value="SERINE/THREONINE-PROTEIN KINASE TNNI3K-RELATED"/>
    <property type="match status" value="1"/>
</dbReference>
<reference evidence="3" key="1">
    <citation type="journal article" date="2014" name="Proc. Natl. Acad. Sci. U.S.A.">
        <title>Extensive sampling of basidiomycete genomes demonstrates inadequacy of the white-rot/brown-rot paradigm for wood decay fungi.</title>
        <authorList>
            <person name="Riley R."/>
            <person name="Salamov A.A."/>
            <person name="Brown D.W."/>
            <person name="Nagy L.G."/>
            <person name="Floudas D."/>
            <person name="Held B.W."/>
            <person name="Levasseur A."/>
            <person name="Lombard V."/>
            <person name="Morin E."/>
            <person name="Otillar R."/>
            <person name="Lindquist E.A."/>
            <person name="Sun H."/>
            <person name="LaButti K.M."/>
            <person name="Schmutz J."/>
            <person name="Jabbour D."/>
            <person name="Luo H."/>
            <person name="Baker S.E."/>
            <person name="Pisabarro A.G."/>
            <person name="Walton J.D."/>
            <person name="Blanchette R.A."/>
            <person name="Henrissat B."/>
            <person name="Martin F."/>
            <person name="Cullen D."/>
            <person name="Hibbett D.S."/>
            <person name="Grigoriev I.V."/>
        </authorList>
    </citation>
    <scope>NUCLEOTIDE SEQUENCE [LARGE SCALE GENOMIC DNA]</scope>
    <source>
        <strain evidence="3">FD-172 SS1</strain>
    </source>
</reference>
<dbReference type="InterPro" id="IPR008271">
    <property type="entry name" value="Ser/Thr_kinase_AS"/>
</dbReference>
<name>A0A067M4J6_BOTB1</name>
<accession>A0A067M4J6</accession>
<dbReference type="InterPro" id="IPR011009">
    <property type="entry name" value="Kinase-like_dom_sf"/>
</dbReference>
<dbReference type="PROSITE" id="PS00108">
    <property type="entry name" value="PROTEIN_KINASE_ST"/>
    <property type="match status" value="1"/>
</dbReference>
<dbReference type="HOGENOM" id="CLU_000288_7_18_1"/>
<dbReference type="InParanoid" id="A0A067M4J6"/>
<evidence type="ECO:0000259" key="1">
    <source>
        <dbReference type="PROSITE" id="PS50011"/>
    </source>
</evidence>
<dbReference type="STRING" id="930990.A0A067M4J6"/>
<evidence type="ECO:0000313" key="3">
    <source>
        <dbReference type="Proteomes" id="UP000027195"/>
    </source>
</evidence>
<organism evidence="2 3">
    <name type="scientific">Botryobasidium botryosum (strain FD-172 SS1)</name>
    <dbReference type="NCBI Taxonomy" id="930990"/>
    <lineage>
        <taxon>Eukaryota</taxon>
        <taxon>Fungi</taxon>
        <taxon>Dikarya</taxon>
        <taxon>Basidiomycota</taxon>
        <taxon>Agaricomycotina</taxon>
        <taxon>Agaricomycetes</taxon>
        <taxon>Cantharellales</taxon>
        <taxon>Botryobasidiaceae</taxon>
        <taxon>Botryobasidium</taxon>
    </lineage>
</organism>
<dbReference type="SMART" id="SM00220">
    <property type="entry name" value="S_TKc"/>
    <property type="match status" value="1"/>
</dbReference>
<proteinExistence type="predicted"/>
<dbReference type="Pfam" id="PF07714">
    <property type="entry name" value="PK_Tyr_Ser-Thr"/>
    <property type="match status" value="1"/>
</dbReference>
<feature type="domain" description="Protein kinase" evidence="1">
    <location>
        <begin position="67"/>
        <end position="330"/>
    </location>
</feature>
<protein>
    <recommendedName>
        <fullName evidence="1">Protein kinase domain-containing protein</fullName>
    </recommendedName>
</protein>